<name>A0A0X3U2I6_9RHOB</name>
<keyword evidence="1" id="KW-0812">Transmembrane</keyword>
<gene>
    <name evidence="3" type="ORF">AVO44_06435</name>
</gene>
<keyword evidence="1" id="KW-0472">Membrane</keyword>
<feature type="transmembrane region" description="Helical" evidence="1">
    <location>
        <begin position="70"/>
        <end position="93"/>
    </location>
</feature>
<sequence length="207" mass="22885">MPHDDFAVEPVPGLPERPPEGEVILWQGRPHWWALAKSSVSVLWVAGYFAVLTIWRFVSVVDLMPLDLAIAASLPFVILGAVTCALLVVFAVIQARSTMYTLTNRRVAMRIGAALTMTLNLPYTKIDSADLDLRKDGTGTIALTLQGPVRFSYLLCWPHVRPWHFHTQPALRCIPDAANVARILADAAEARVSIPRVERDLKPIAAE</sequence>
<dbReference type="RefSeq" id="WP_068334277.1">
    <property type="nucleotide sequence ID" value="NZ_JAIUZS010000003.1"/>
</dbReference>
<evidence type="ECO:0000259" key="2">
    <source>
        <dbReference type="Pfam" id="PF03703"/>
    </source>
</evidence>
<protein>
    <recommendedName>
        <fullName evidence="2">YdbS-like PH domain-containing protein</fullName>
    </recommendedName>
</protein>
<dbReference type="EMBL" id="LQBP01000003">
    <property type="protein sequence ID" value="KUJ79810.1"/>
    <property type="molecule type" value="Genomic_DNA"/>
</dbReference>
<dbReference type="NCBIfam" id="NF040894">
    <property type="entry name" value="puhB_PGC"/>
    <property type="match status" value="1"/>
</dbReference>
<feature type="domain" description="YdbS-like PH" evidence="2">
    <location>
        <begin position="96"/>
        <end position="183"/>
    </location>
</feature>
<dbReference type="InterPro" id="IPR005182">
    <property type="entry name" value="YdbS-like_PH"/>
</dbReference>
<proteinExistence type="predicted"/>
<evidence type="ECO:0000313" key="3">
    <source>
        <dbReference type="EMBL" id="KUJ79810.1"/>
    </source>
</evidence>
<accession>A0A0X3U2I6</accession>
<evidence type="ECO:0000256" key="1">
    <source>
        <dbReference type="SAM" id="Phobius"/>
    </source>
</evidence>
<dbReference type="Proteomes" id="UP000053690">
    <property type="component" value="Unassembled WGS sequence"/>
</dbReference>
<keyword evidence="4" id="KW-1185">Reference proteome</keyword>
<keyword evidence="1" id="KW-1133">Transmembrane helix</keyword>
<organism evidence="3 4">
    <name type="scientific">Ruegeria profundi</name>
    <dbReference type="NCBI Taxonomy" id="1685378"/>
    <lineage>
        <taxon>Bacteria</taxon>
        <taxon>Pseudomonadati</taxon>
        <taxon>Pseudomonadota</taxon>
        <taxon>Alphaproteobacteria</taxon>
        <taxon>Rhodobacterales</taxon>
        <taxon>Roseobacteraceae</taxon>
        <taxon>Ruegeria</taxon>
    </lineage>
</organism>
<reference evidence="4" key="1">
    <citation type="submission" date="2015-12" db="EMBL/GenBank/DDBJ databases">
        <authorList>
            <person name="Zhang G."/>
            <person name="Stingl U."/>
        </authorList>
    </citation>
    <scope>NUCLEOTIDE SEQUENCE [LARGE SCALE GENOMIC DNA]</scope>
    <source>
        <strain evidence="4">ZGT108</strain>
    </source>
</reference>
<dbReference type="STRING" id="1685378.AVO44_06435"/>
<feature type="transmembrane region" description="Helical" evidence="1">
    <location>
        <begin position="39"/>
        <end position="58"/>
    </location>
</feature>
<comment type="caution">
    <text evidence="3">The sequence shown here is derived from an EMBL/GenBank/DDBJ whole genome shotgun (WGS) entry which is preliminary data.</text>
</comment>
<dbReference type="AlphaFoldDB" id="A0A0X3U2I6"/>
<evidence type="ECO:0000313" key="4">
    <source>
        <dbReference type="Proteomes" id="UP000053690"/>
    </source>
</evidence>
<dbReference type="OrthoDB" id="7345733at2"/>
<dbReference type="InterPro" id="IPR054839">
    <property type="entry name" value="puhB_PGC"/>
</dbReference>
<dbReference type="Pfam" id="PF03703">
    <property type="entry name" value="bPH_2"/>
    <property type="match status" value="1"/>
</dbReference>